<keyword evidence="3" id="KW-1185">Reference proteome</keyword>
<dbReference type="EMBL" id="JAUHQA010000001">
    <property type="protein sequence ID" value="MDN4480184.1"/>
    <property type="molecule type" value="Genomic_DNA"/>
</dbReference>
<feature type="chain" id="PRO_5045959137" evidence="1">
    <location>
        <begin position="27"/>
        <end position="79"/>
    </location>
</feature>
<dbReference type="RefSeq" id="WP_301141525.1">
    <property type="nucleotide sequence ID" value="NZ_JAUHQA010000001.1"/>
</dbReference>
<reference evidence="2" key="1">
    <citation type="submission" date="2023-06" db="EMBL/GenBank/DDBJ databases">
        <title>Egi l300058.</title>
        <authorList>
            <person name="Gao L."/>
            <person name="Fang B.-Z."/>
            <person name="Li W.-J."/>
        </authorList>
    </citation>
    <scope>NUCLEOTIDE SEQUENCE</scope>
    <source>
        <strain evidence="2">EGI L300058</strain>
    </source>
</reference>
<gene>
    <name evidence="2" type="ORF">QQX02_04510</name>
</gene>
<sequence>MRSSTRAIGFGILVTALFGTSTIATSVDGTALTLDAASGPPADAPVASSVMVAGLMGAPVAKDSLGDLAVVESRGGATE</sequence>
<evidence type="ECO:0000313" key="2">
    <source>
        <dbReference type="EMBL" id="MDN4480184.1"/>
    </source>
</evidence>
<name>A0ABT8GG12_9MICO</name>
<proteinExistence type="predicted"/>
<protein>
    <submittedName>
        <fullName evidence="2">Uncharacterized protein</fullName>
    </submittedName>
</protein>
<keyword evidence="1" id="KW-0732">Signal</keyword>
<organism evidence="2 3">
    <name type="scientific">Demequina muriae</name>
    <dbReference type="NCBI Taxonomy" id="3051664"/>
    <lineage>
        <taxon>Bacteria</taxon>
        <taxon>Bacillati</taxon>
        <taxon>Actinomycetota</taxon>
        <taxon>Actinomycetes</taxon>
        <taxon>Micrococcales</taxon>
        <taxon>Demequinaceae</taxon>
        <taxon>Demequina</taxon>
    </lineage>
</organism>
<comment type="caution">
    <text evidence="2">The sequence shown here is derived from an EMBL/GenBank/DDBJ whole genome shotgun (WGS) entry which is preliminary data.</text>
</comment>
<evidence type="ECO:0000256" key="1">
    <source>
        <dbReference type="SAM" id="SignalP"/>
    </source>
</evidence>
<feature type="signal peptide" evidence="1">
    <location>
        <begin position="1"/>
        <end position="26"/>
    </location>
</feature>
<accession>A0ABT8GG12</accession>
<evidence type="ECO:0000313" key="3">
    <source>
        <dbReference type="Proteomes" id="UP001172708"/>
    </source>
</evidence>
<dbReference type="Proteomes" id="UP001172708">
    <property type="component" value="Unassembled WGS sequence"/>
</dbReference>